<feature type="compositionally biased region" description="Basic residues" evidence="1">
    <location>
        <begin position="52"/>
        <end position="67"/>
    </location>
</feature>
<feature type="region of interest" description="Disordered" evidence="1">
    <location>
        <begin position="1"/>
        <end position="115"/>
    </location>
</feature>
<evidence type="ECO:0000256" key="1">
    <source>
        <dbReference type="SAM" id="MobiDB-lite"/>
    </source>
</evidence>
<dbReference type="EMBL" id="CAUYUE010000004">
    <property type="protein sequence ID" value="CAK0770685.1"/>
    <property type="molecule type" value="Genomic_DNA"/>
</dbReference>
<protein>
    <submittedName>
        <fullName evidence="2">Uncharacterized protein</fullName>
    </submittedName>
</protein>
<comment type="caution">
    <text evidence="2">The sequence shown here is derived from an EMBL/GenBank/DDBJ whole genome shotgun (WGS) entry which is preliminary data.</text>
</comment>
<keyword evidence="3" id="KW-1185">Reference proteome</keyword>
<reference evidence="2 3" key="1">
    <citation type="submission" date="2023-10" db="EMBL/GenBank/DDBJ databases">
        <authorList>
            <person name="Maclean D."/>
            <person name="Macfadyen A."/>
        </authorList>
    </citation>
    <scope>NUCLEOTIDE SEQUENCE [LARGE SCALE GENOMIC DNA]</scope>
</reference>
<name>A0AAV1I0T8_9CHLO</name>
<evidence type="ECO:0000313" key="3">
    <source>
        <dbReference type="Proteomes" id="UP001314263"/>
    </source>
</evidence>
<feature type="compositionally biased region" description="Low complexity" evidence="1">
    <location>
        <begin position="18"/>
        <end position="29"/>
    </location>
</feature>
<organism evidence="2 3">
    <name type="scientific">Coccomyxa viridis</name>
    <dbReference type="NCBI Taxonomy" id="1274662"/>
    <lineage>
        <taxon>Eukaryota</taxon>
        <taxon>Viridiplantae</taxon>
        <taxon>Chlorophyta</taxon>
        <taxon>core chlorophytes</taxon>
        <taxon>Trebouxiophyceae</taxon>
        <taxon>Trebouxiophyceae incertae sedis</taxon>
        <taxon>Coccomyxaceae</taxon>
        <taxon>Coccomyxa</taxon>
    </lineage>
</organism>
<dbReference type="Proteomes" id="UP001314263">
    <property type="component" value="Unassembled WGS sequence"/>
</dbReference>
<sequence length="115" mass="12699">MGKNKKQKRKEYAMDIDGNASAASKGSGADFVPMEDTPAPTRGKRDPLGVKVKPKRGKSSRKQKQRIALKLDKAMAASDRSVARVQKRTQKGGQRQSLKHLWNNKEGIVASQQEP</sequence>
<proteinExistence type="predicted"/>
<accession>A0AAV1I0T8</accession>
<dbReference type="AlphaFoldDB" id="A0AAV1I0T8"/>
<evidence type="ECO:0000313" key="2">
    <source>
        <dbReference type="EMBL" id="CAK0770685.1"/>
    </source>
</evidence>
<gene>
    <name evidence="2" type="ORF">CVIRNUC_003792</name>
</gene>